<comment type="pathway">
    <text evidence="2">Pyrimidine metabolism; UMP biosynthesis via salvage pathway; UMP from uracil: step 1/1.</text>
</comment>
<dbReference type="GO" id="GO:0005525">
    <property type="term" value="F:GTP binding"/>
    <property type="evidence" value="ECO:0007669"/>
    <property type="project" value="UniProtKB-KW"/>
</dbReference>
<evidence type="ECO:0000256" key="4">
    <source>
        <dbReference type="ARBA" id="ARBA00011894"/>
    </source>
</evidence>
<evidence type="ECO:0000256" key="8">
    <source>
        <dbReference type="ARBA" id="ARBA00022741"/>
    </source>
</evidence>
<accession>A0ABD5EVS6</accession>
<dbReference type="Pfam" id="PF14681">
    <property type="entry name" value="UPRTase"/>
    <property type="match status" value="1"/>
</dbReference>
<dbReference type="EC" id="2.4.2.9" evidence="4"/>
<proteinExistence type="inferred from homology"/>
<evidence type="ECO:0000256" key="10">
    <source>
        <dbReference type="ARBA" id="ARBA00031082"/>
    </source>
</evidence>
<feature type="region of interest" description="Disordered" evidence="11">
    <location>
        <begin position="1"/>
        <end position="24"/>
    </location>
</feature>
<comment type="cofactor">
    <cofactor evidence="1">
        <name>Mg(2+)</name>
        <dbReference type="ChEBI" id="CHEBI:18420"/>
    </cofactor>
</comment>
<dbReference type="SUPFAM" id="SSF53271">
    <property type="entry name" value="PRTase-like"/>
    <property type="match status" value="1"/>
</dbReference>
<keyword evidence="8" id="KW-0547">Nucleotide-binding</keyword>
<gene>
    <name evidence="13" type="primary">upp</name>
    <name evidence="13" type="ORF">RM877_27050</name>
</gene>
<dbReference type="FunFam" id="3.40.50.2020:FF:000023">
    <property type="entry name" value="Probable uracil phosphoribosyltransferase"/>
    <property type="match status" value="1"/>
</dbReference>
<protein>
    <recommendedName>
        <fullName evidence="4">uracil phosphoribosyltransferase</fullName>
        <ecNumber evidence="4">2.4.2.9</ecNumber>
    </recommendedName>
    <alternativeName>
        <fullName evidence="10">UMP pyrophosphorylase</fullName>
    </alternativeName>
</protein>
<dbReference type="PANTHER" id="PTHR32315">
    <property type="entry name" value="ADENINE PHOSPHORIBOSYLTRANSFERASE"/>
    <property type="match status" value="1"/>
</dbReference>
<dbReference type="RefSeq" id="WP_093830025.1">
    <property type="nucleotide sequence ID" value="NZ_JAVRES010000017.1"/>
</dbReference>
<feature type="domain" description="Phosphoribosyltransferase" evidence="12">
    <location>
        <begin position="41"/>
        <end position="244"/>
    </location>
</feature>
<organism evidence="13 14">
    <name type="scientific">Streptomyces doudnae</name>
    <dbReference type="NCBI Taxonomy" id="3075536"/>
    <lineage>
        <taxon>Bacteria</taxon>
        <taxon>Bacillati</taxon>
        <taxon>Actinomycetota</taxon>
        <taxon>Actinomycetes</taxon>
        <taxon>Kitasatosporales</taxon>
        <taxon>Streptomycetaceae</taxon>
        <taxon>Streptomyces</taxon>
    </lineage>
</organism>
<evidence type="ECO:0000256" key="7">
    <source>
        <dbReference type="ARBA" id="ARBA00022679"/>
    </source>
</evidence>
<name>A0ABD5EVS6_9ACTN</name>
<keyword evidence="14" id="KW-1185">Reference proteome</keyword>
<evidence type="ECO:0000256" key="11">
    <source>
        <dbReference type="SAM" id="MobiDB-lite"/>
    </source>
</evidence>
<reference evidence="14" key="1">
    <citation type="submission" date="2023-07" db="EMBL/GenBank/DDBJ databases">
        <title>30 novel species of actinomycetes from the DSMZ collection.</title>
        <authorList>
            <person name="Nouioui I."/>
        </authorList>
    </citation>
    <scope>NUCLEOTIDE SEQUENCE [LARGE SCALE GENOMIC DNA]</scope>
    <source>
        <strain evidence="14">DSM 41981</strain>
    </source>
</reference>
<dbReference type="AlphaFoldDB" id="A0ABD5EVS6"/>
<dbReference type="EMBL" id="JAVRES010000017">
    <property type="protein sequence ID" value="MDT0438348.1"/>
    <property type="molecule type" value="Genomic_DNA"/>
</dbReference>
<dbReference type="NCBIfam" id="NF001097">
    <property type="entry name" value="PRK00129.1"/>
    <property type="match status" value="1"/>
</dbReference>
<dbReference type="Proteomes" id="UP001183535">
    <property type="component" value="Unassembled WGS sequence"/>
</dbReference>
<dbReference type="InterPro" id="IPR029057">
    <property type="entry name" value="PRTase-like"/>
</dbReference>
<evidence type="ECO:0000259" key="12">
    <source>
        <dbReference type="Pfam" id="PF14681"/>
    </source>
</evidence>
<dbReference type="CDD" id="cd06223">
    <property type="entry name" value="PRTases_typeI"/>
    <property type="match status" value="1"/>
</dbReference>
<keyword evidence="7 13" id="KW-0808">Transferase</keyword>
<comment type="caution">
    <text evidence="13">The sequence shown here is derived from an EMBL/GenBank/DDBJ whole genome shotgun (WGS) entry which is preliminary data.</text>
</comment>
<dbReference type="GO" id="GO:0004845">
    <property type="term" value="F:uracil phosphoribosyltransferase activity"/>
    <property type="evidence" value="ECO:0007669"/>
    <property type="project" value="UniProtKB-EC"/>
</dbReference>
<keyword evidence="5" id="KW-0021">Allosteric enzyme</keyword>
<evidence type="ECO:0000256" key="9">
    <source>
        <dbReference type="ARBA" id="ARBA00023134"/>
    </source>
</evidence>
<evidence type="ECO:0000256" key="3">
    <source>
        <dbReference type="ARBA" id="ARBA00009516"/>
    </source>
</evidence>
<evidence type="ECO:0000313" key="13">
    <source>
        <dbReference type="EMBL" id="MDT0438348.1"/>
    </source>
</evidence>
<keyword evidence="9" id="KW-0342">GTP-binding</keyword>
<dbReference type="InterPro" id="IPR000836">
    <property type="entry name" value="PRTase_dom"/>
</dbReference>
<evidence type="ECO:0000313" key="14">
    <source>
        <dbReference type="Proteomes" id="UP001183535"/>
    </source>
</evidence>
<dbReference type="PANTHER" id="PTHR32315:SF4">
    <property type="entry name" value="URACIL PHOSPHORIBOSYLTRANSFERASE, CHLOROPLASTIC"/>
    <property type="match status" value="1"/>
</dbReference>
<keyword evidence="6 13" id="KW-0328">Glycosyltransferase</keyword>
<sequence length="246" mass="27042">MTTALRPATTTTTPTAATPARQTEAPSAYQHRLGSGVHLLPQTDQLRALHTVVRDRDARREDFVFYAGRIIRLLTEAALNLLPFEPYEVTTPVGRTYRGLRFADNLVGVPIVRAGESMEAELRAVVPGIRIGKVLIQRDRTTKQPRLYYTAFPEDIASRQVLLLDPMLATGGTALAAIEVLRDLGVPEENIVFVTFITCPEGLAAVGDRYPGVRIVTSAIEEGLNENAFMMPGIGDFGDRYFGTDR</sequence>
<dbReference type="Gene3D" id="3.40.50.2020">
    <property type="match status" value="1"/>
</dbReference>
<dbReference type="InterPro" id="IPR050054">
    <property type="entry name" value="UPRTase/APRTase"/>
</dbReference>
<comment type="similarity">
    <text evidence="3">Belongs to the UPRTase family.</text>
</comment>
<evidence type="ECO:0000256" key="2">
    <source>
        <dbReference type="ARBA" id="ARBA00005180"/>
    </source>
</evidence>
<evidence type="ECO:0000256" key="1">
    <source>
        <dbReference type="ARBA" id="ARBA00001946"/>
    </source>
</evidence>
<evidence type="ECO:0000256" key="6">
    <source>
        <dbReference type="ARBA" id="ARBA00022676"/>
    </source>
</evidence>
<evidence type="ECO:0000256" key="5">
    <source>
        <dbReference type="ARBA" id="ARBA00022533"/>
    </source>
</evidence>